<dbReference type="Proteomes" id="UP000028922">
    <property type="component" value="Unassembled WGS sequence"/>
</dbReference>
<accession>A0A086CHH2</accession>
<dbReference type="SUPFAM" id="SSF53850">
    <property type="entry name" value="Periplasmic binding protein-like II"/>
    <property type="match status" value="1"/>
</dbReference>
<dbReference type="PANTHER" id="PTHR30061">
    <property type="entry name" value="MALTOSE-BINDING PERIPLASMIC PROTEIN"/>
    <property type="match status" value="1"/>
</dbReference>
<protein>
    <submittedName>
        <fullName evidence="4">Carbohydrate ABC transporter substrate-binding protein, CUT1 family</fullName>
    </submittedName>
</protein>
<dbReference type="AlphaFoldDB" id="A0A086CHH2"/>
<reference evidence="4 5" key="1">
    <citation type="submission" date="2014-08" db="EMBL/GenBank/DDBJ databases">
        <title>Comparative genomics reveals surprising divergence of two closely related strains of uncultivated UCYN-A cyanobacteria.</title>
        <authorList>
            <person name="Bombar D."/>
            <person name="Heller P."/>
            <person name="Sanchez-Baracaldo P."/>
            <person name="Carter B.J."/>
            <person name="Zert J.P."/>
        </authorList>
    </citation>
    <scope>NUCLEOTIDE SEQUENCE [LARGE SCALE GENOMIC DNA]</scope>
</reference>
<evidence type="ECO:0000313" key="4">
    <source>
        <dbReference type="EMBL" id="KFF41636.1"/>
    </source>
</evidence>
<proteinExistence type="inferred from homology"/>
<evidence type="ECO:0000256" key="1">
    <source>
        <dbReference type="ARBA" id="ARBA00008520"/>
    </source>
</evidence>
<evidence type="ECO:0000313" key="5">
    <source>
        <dbReference type="Proteomes" id="UP000028922"/>
    </source>
</evidence>
<dbReference type="GO" id="GO:0042956">
    <property type="term" value="P:maltodextrin transmembrane transport"/>
    <property type="evidence" value="ECO:0007669"/>
    <property type="project" value="TreeGrafter"/>
</dbReference>
<dbReference type="STRING" id="1527444.ucyna2_00512"/>
<dbReference type="Gene3D" id="3.40.190.10">
    <property type="entry name" value="Periplasmic binding protein-like II"/>
    <property type="match status" value="2"/>
</dbReference>
<dbReference type="GO" id="GO:1901982">
    <property type="term" value="F:maltose binding"/>
    <property type="evidence" value="ECO:0007669"/>
    <property type="project" value="TreeGrafter"/>
</dbReference>
<keyword evidence="2" id="KW-0813">Transport</keyword>
<organism evidence="4 5">
    <name type="scientific">Candidatus Atelocyanobacterium thalassa isolate SIO64986</name>
    <dbReference type="NCBI Taxonomy" id="1527444"/>
    <lineage>
        <taxon>Bacteria</taxon>
        <taxon>Bacillati</taxon>
        <taxon>Cyanobacteriota</taxon>
        <taxon>Cyanophyceae</taxon>
        <taxon>Oscillatoriophycideae</taxon>
        <taxon>Chroococcales</taxon>
        <taxon>Aphanothecaceae</taxon>
        <taxon>Candidatus Atelocyanobacterium</taxon>
        <taxon>Candidatus Atelocyanobacterium thalassae</taxon>
    </lineage>
</organism>
<dbReference type="GO" id="GO:0055052">
    <property type="term" value="C:ATP-binding cassette (ABC) transporter complex, substrate-binding subunit-containing"/>
    <property type="evidence" value="ECO:0007669"/>
    <property type="project" value="TreeGrafter"/>
</dbReference>
<gene>
    <name evidence="4" type="ORF">ucyna2_00512</name>
</gene>
<evidence type="ECO:0000256" key="2">
    <source>
        <dbReference type="ARBA" id="ARBA00022448"/>
    </source>
</evidence>
<evidence type="ECO:0000256" key="3">
    <source>
        <dbReference type="ARBA" id="ARBA00022729"/>
    </source>
</evidence>
<dbReference type="Pfam" id="PF01547">
    <property type="entry name" value="SBP_bac_1"/>
    <property type="match status" value="1"/>
</dbReference>
<keyword evidence="3" id="KW-0732">Signal</keyword>
<dbReference type="EMBL" id="JPSP01000004">
    <property type="protein sequence ID" value="KFF41636.1"/>
    <property type="molecule type" value="Genomic_DNA"/>
</dbReference>
<dbReference type="InterPro" id="IPR006059">
    <property type="entry name" value="SBP"/>
</dbReference>
<name>A0A086CHH2_9CHRO</name>
<comment type="similarity">
    <text evidence="1">Belongs to the bacterial solute-binding protein 1 family.</text>
</comment>
<dbReference type="PANTHER" id="PTHR30061:SF50">
    <property type="entry name" value="MALTOSE_MALTODEXTRIN-BINDING PERIPLASMIC PROTEIN"/>
    <property type="match status" value="1"/>
</dbReference>
<comment type="caution">
    <text evidence="4">The sequence shown here is derived from an EMBL/GenBank/DDBJ whole genome shotgun (WGS) entry which is preliminary data.</text>
</comment>
<dbReference type="PATRIC" id="fig|1527444.3.peg.491"/>
<dbReference type="eggNOG" id="COG1653">
    <property type="taxonomic scope" value="Bacteria"/>
</dbReference>
<sequence length="439" mass="49901">MKVNQLIKLLPINFFFITRFLVLVIFCLLLTCLFIIQSSSAEPVKITLMMQALEATQWEPFVKEFNDQHSNIELEVIEGPNATNQVEDLYTSSFLLGNSPYDLVFMDIVWVSKFAAAGWLRSLSDRLSKVDLAVFLEGDINGGMYQGELYRIPIRSDGGILYYRSDLLEKNGYQPPNTFTELINISHTLQEKKLAEWGYLWTGKQYEGLSAMFMEVLSGYGAFWINPYTLEVGLDSTKAIEAVNFLRSTLDKKISPMGVTTYAEEEVRRLFQTGNAVFMRNWPYAFGLLSDHSSPIKGKFKIKPMVHANNYFSGSCLGGWGLGITKNSQHPDAAWEVIKFFSSEEVQRRFVLATGYVPSRRSLFNDSDILTKFSYYPQLLNVIENSILRPPIPQYAQASDILQRYLSAAITNQLRPEVAMEKAAAETRYLLGKQKSNND</sequence>
<dbReference type="CDD" id="cd14750">
    <property type="entry name" value="PBP2_TMBP"/>
    <property type="match status" value="1"/>
</dbReference>
<dbReference type="GO" id="GO:0015768">
    <property type="term" value="P:maltose transport"/>
    <property type="evidence" value="ECO:0007669"/>
    <property type="project" value="TreeGrafter"/>
</dbReference>